<feature type="region of interest" description="Disordered" evidence="6">
    <location>
        <begin position="220"/>
        <end position="263"/>
    </location>
</feature>
<evidence type="ECO:0000256" key="1">
    <source>
        <dbReference type="ARBA" id="ARBA00004141"/>
    </source>
</evidence>
<feature type="transmembrane region" description="Helical" evidence="7">
    <location>
        <begin position="6"/>
        <end position="31"/>
    </location>
</feature>
<sequence>MSFLHLIAYAATVLAFCFVVLSLACGLYYLAELVEEYTVYTRKVIKGMTVTVIVIHVLLWMVDRLPFLLLAFSILCHGIYTLNLKTFPFISLTSPPFLASCVLVFVDHFLWFKFFTTHYRPFIDIAAFFGICVWLIPFTYFISLSANDNALPTMTGGETSNGNTTTSMDAIPSHQKKGLLRSMFSIFERKNNNVLPTTPYVPPTSTSSSTTTYDSSSIYDPMTSSTVHPPPITNTTTTTNQTWSSANYHDTTNTSSSIQHRKV</sequence>
<evidence type="ECO:0000256" key="4">
    <source>
        <dbReference type="ARBA" id="ARBA00022989"/>
    </source>
</evidence>
<dbReference type="GO" id="GO:0005789">
    <property type="term" value="C:endoplasmic reticulum membrane"/>
    <property type="evidence" value="ECO:0007669"/>
    <property type="project" value="TreeGrafter"/>
</dbReference>
<evidence type="ECO:0000313" key="9">
    <source>
        <dbReference type="Proteomes" id="UP000646827"/>
    </source>
</evidence>
<dbReference type="AlphaFoldDB" id="A0A8H7RS60"/>
<reference evidence="8 9" key="1">
    <citation type="submission" date="2020-12" db="EMBL/GenBank/DDBJ databases">
        <title>Metabolic potential, ecology and presence of endohyphal bacteria is reflected in genomic diversity of Mucoromycotina.</title>
        <authorList>
            <person name="Muszewska A."/>
            <person name="Okrasinska A."/>
            <person name="Steczkiewicz K."/>
            <person name="Drgas O."/>
            <person name="Orlowska M."/>
            <person name="Perlinska-Lenart U."/>
            <person name="Aleksandrzak-Piekarczyk T."/>
            <person name="Szatraj K."/>
            <person name="Zielenkiewicz U."/>
            <person name="Pilsyk S."/>
            <person name="Malc E."/>
            <person name="Mieczkowski P."/>
            <person name="Kruszewska J.S."/>
            <person name="Biernat P."/>
            <person name="Pawlowska J."/>
        </authorList>
    </citation>
    <scope>NUCLEOTIDE SEQUENCE [LARGE SCALE GENOMIC DNA]</scope>
    <source>
        <strain evidence="8 9">CBS 142.35</strain>
    </source>
</reference>
<feature type="transmembrane region" description="Helical" evidence="7">
    <location>
        <begin position="96"/>
        <end position="116"/>
    </location>
</feature>
<comment type="subcellular location">
    <subcellularLocation>
        <location evidence="1">Membrane</location>
        <topology evidence="1">Multi-pass membrane protein</topology>
    </subcellularLocation>
</comment>
<keyword evidence="5 7" id="KW-0472">Membrane</keyword>
<gene>
    <name evidence="8" type="ORF">INT45_010242</name>
</gene>
<evidence type="ECO:0000313" key="8">
    <source>
        <dbReference type="EMBL" id="KAG2216094.1"/>
    </source>
</evidence>
<keyword evidence="3 7" id="KW-0812">Transmembrane</keyword>
<dbReference type="GO" id="GO:0097020">
    <property type="term" value="F:COPII receptor activity"/>
    <property type="evidence" value="ECO:0007669"/>
    <property type="project" value="InterPro"/>
</dbReference>
<dbReference type="PANTHER" id="PTHR13144">
    <property type="entry name" value="TEX261 PROTEIN"/>
    <property type="match status" value="1"/>
</dbReference>
<feature type="non-terminal residue" evidence="8">
    <location>
        <position position="1"/>
    </location>
</feature>
<feature type="compositionally biased region" description="Low complexity" evidence="6">
    <location>
        <begin position="233"/>
        <end position="242"/>
    </location>
</feature>
<feature type="compositionally biased region" description="Polar residues" evidence="6">
    <location>
        <begin position="243"/>
        <end position="263"/>
    </location>
</feature>
<evidence type="ECO:0000256" key="6">
    <source>
        <dbReference type="SAM" id="MobiDB-lite"/>
    </source>
</evidence>
<evidence type="ECO:0000256" key="2">
    <source>
        <dbReference type="ARBA" id="ARBA00008096"/>
    </source>
</evidence>
<dbReference type="Proteomes" id="UP000646827">
    <property type="component" value="Unassembled WGS sequence"/>
</dbReference>
<feature type="transmembrane region" description="Helical" evidence="7">
    <location>
        <begin position="122"/>
        <end position="142"/>
    </location>
</feature>
<dbReference type="GO" id="GO:0030134">
    <property type="term" value="C:COPII-coated ER to Golgi transport vesicle"/>
    <property type="evidence" value="ECO:0007669"/>
    <property type="project" value="TreeGrafter"/>
</dbReference>
<dbReference type="GO" id="GO:0006888">
    <property type="term" value="P:endoplasmic reticulum to Golgi vesicle-mediated transport"/>
    <property type="evidence" value="ECO:0007669"/>
    <property type="project" value="InterPro"/>
</dbReference>
<organism evidence="8 9">
    <name type="scientific">Circinella minor</name>
    <dbReference type="NCBI Taxonomy" id="1195481"/>
    <lineage>
        <taxon>Eukaryota</taxon>
        <taxon>Fungi</taxon>
        <taxon>Fungi incertae sedis</taxon>
        <taxon>Mucoromycota</taxon>
        <taxon>Mucoromycotina</taxon>
        <taxon>Mucoromycetes</taxon>
        <taxon>Mucorales</taxon>
        <taxon>Lichtheimiaceae</taxon>
        <taxon>Circinella</taxon>
    </lineage>
</organism>
<protein>
    <recommendedName>
        <fullName evidence="10">DUF396-domain-containing protein</fullName>
    </recommendedName>
</protein>
<comment type="caution">
    <text evidence="8">The sequence shown here is derived from an EMBL/GenBank/DDBJ whole genome shotgun (WGS) entry which is preliminary data.</text>
</comment>
<proteinExistence type="inferred from homology"/>
<dbReference type="GO" id="GO:0000139">
    <property type="term" value="C:Golgi membrane"/>
    <property type="evidence" value="ECO:0007669"/>
    <property type="project" value="TreeGrafter"/>
</dbReference>
<dbReference type="OrthoDB" id="28257at2759"/>
<dbReference type="InterPro" id="IPR007277">
    <property type="entry name" value="Svp26/Tex261"/>
</dbReference>
<keyword evidence="4 7" id="KW-1133">Transmembrane helix</keyword>
<evidence type="ECO:0008006" key="10">
    <source>
        <dbReference type="Google" id="ProtNLM"/>
    </source>
</evidence>
<evidence type="ECO:0000256" key="7">
    <source>
        <dbReference type="SAM" id="Phobius"/>
    </source>
</evidence>
<accession>A0A8H7RS60</accession>
<evidence type="ECO:0000256" key="5">
    <source>
        <dbReference type="ARBA" id="ARBA00023136"/>
    </source>
</evidence>
<comment type="similarity">
    <text evidence="2">Belongs to the SVP26 family.</text>
</comment>
<name>A0A8H7RS60_9FUNG</name>
<dbReference type="Pfam" id="PF04148">
    <property type="entry name" value="Erv26"/>
    <property type="match status" value="1"/>
</dbReference>
<keyword evidence="9" id="KW-1185">Reference proteome</keyword>
<evidence type="ECO:0000256" key="3">
    <source>
        <dbReference type="ARBA" id="ARBA00022692"/>
    </source>
</evidence>
<dbReference type="EMBL" id="JAEPRB010000457">
    <property type="protein sequence ID" value="KAG2216094.1"/>
    <property type="molecule type" value="Genomic_DNA"/>
</dbReference>
<dbReference type="PANTHER" id="PTHR13144:SF0">
    <property type="entry name" value="PROTEIN TEX261"/>
    <property type="match status" value="1"/>
</dbReference>